<dbReference type="Proteomes" id="UP000243524">
    <property type="component" value="Unassembled WGS sequence"/>
</dbReference>
<accession>A0A2I0QSP2</accession>
<dbReference type="PANTHER" id="PTHR43582">
    <property type="entry name" value="LINEARMYCIN RESISTANCE ATP-BINDING PROTEIN LNRL"/>
    <property type="match status" value="1"/>
</dbReference>
<dbReference type="SMART" id="SM00382">
    <property type="entry name" value="AAA"/>
    <property type="match status" value="1"/>
</dbReference>
<keyword evidence="2" id="KW-0547">Nucleotide-binding</keyword>
<dbReference type="InterPro" id="IPR025302">
    <property type="entry name" value="DrrA1/2-like_C"/>
</dbReference>
<dbReference type="OrthoDB" id="9804819at2"/>
<dbReference type="Pfam" id="PF13732">
    <property type="entry name" value="DrrA1-3_C"/>
    <property type="match status" value="1"/>
</dbReference>
<feature type="domain" description="ABC transporter" evidence="4">
    <location>
        <begin position="2"/>
        <end position="232"/>
    </location>
</feature>
<organism evidence="5 6">
    <name type="scientific">Halalkalibacillus sediminis</name>
    <dbReference type="NCBI Taxonomy" id="2018042"/>
    <lineage>
        <taxon>Bacteria</taxon>
        <taxon>Bacillati</taxon>
        <taxon>Bacillota</taxon>
        <taxon>Bacilli</taxon>
        <taxon>Bacillales</taxon>
        <taxon>Bacillaceae</taxon>
        <taxon>Halalkalibacillus</taxon>
    </lineage>
</organism>
<evidence type="ECO:0000256" key="3">
    <source>
        <dbReference type="ARBA" id="ARBA00022840"/>
    </source>
</evidence>
<proteinExistence type="predicted"/>
<keyword evidence="1" id="KW-0813">Transport</keyword>
<dbReference type="InterPro" id="IPR003439">
    <property type="entry name" value="ABC_transporter-like_ATP-bd"/>
</dbReference>
<keyword evidence="3 5" id="KW-0067">ATP-binding</keyword>
<evidence type="ECO:0000256" key="2">
    <source>
        <dbReference type="ARBA" id="ARBA00022741"/>
    </source>
</evidence>
<dbReference type="PROSITE" id="PS50893">
    <property type="entry name" value="ABC_TRANSPORTER_2"/>
    <property type="match status" value="1"/>
</dbReference>
<name>A0A2I0QSP2_9BACI</name>
<dbReference type="SUPFAM" id="SSF52540">
    <property type="entry name" value="P-loop containing nucleoside triphosphate hydrolases"/>
    <property type="match status" value="1"/>
</dbReference>
<dbReference type="InterPro" id="IPR017871">
    <property type="entry name" value="ABC_transporter-like_CS"/>
</dbReference>
<comment type="caution">
    <text evidence="5">The sequence shown here is derived from an EMBL/GenBank/DDBJ whole genome shotgun (WGS) entry which is preliminary data.</text>
</comment>
<evidence type="ECO:0000313" key="5">
    <source>
        <dbReference type="EMBL" id="PKR77324.1"/>
    </source>
</evidence>
<dbReference type="InterPro" id="IPR027417">
    <property type="entry name" value="P-loop_NTPase"/>
</dbReference>
<dbReference type="PROSITE" id="PS00211">
    <property type="entry name" value="ABC_TRANSPORTER_1"/>
    <property type="match status" value="1"/>
</dbReference>
<dbReference type="AlphaFoldDB" id="A0A2I0QSP2"/>
<dbReference type="InterPro" id="IPR003593">
    <property type="entry name" value="AAA+_ATPase"/>
</dbReference>
<sequence>MIQLNHIHKHYGPRVALDDVNLHISNGICFGLIGPNGAGKSTLMKILSCILEDFEGEALVSDQPLRENRDSIKKKLGYVPQEICLEEKLTAIDNLSFFGRIYGLKGNDLKHAMDKVMKKVGLYDRRKDLVSSFSGGMKRRMNIACALLHNPKIIILDEPTVGVDPQSRNYIFDIIKDLKKEGKTVLYSSHYMEEVENLCDEIALIDSGNIVEYGSIREILKKHATPSIFVQSEGIKKKDLVTFGEVTEVKDGFVVETEEPLKVMDDLASIFIEKNISVERLEISKRSLEDIFLTLTGTSLRD</sequence>
<keyword evidence="6" id="KW-1185">Reference proteome</keyword>
<dbReference type="GO" id="GO:0005524">
    <property type="term" value="F:ATP binding"/>
    <property type="evidence" value="ECO:0007669"/>
    <property type="project" value="UniProtKB-KW"/>
</dbReference>
<dbReference type="RefSeq" id="WP_101332152.1">
    <property type="nucleotide sequence ID" value="NZ_PJNH01000003.1"/>
</dbReference>
<dbReference type="Pfam" id="PF00005">
    <property type="entry name" value="ABC_tran"/>
    <property type="match status" value="1"/>
</dbReference>
<dbReference type="EMBL" id="PJNH01000003">
    <property type="protein sequence ID" value="PKR77324.1"/>
    <property type="molecule type" value="Genomic_DNA"/>
</dbReference>
<protein>
    <submittedName>
        <fullName evidence="5">ABC transporter ATP-binding protein</fullName>
    </submittedName>
</protein>
<evidence type="ECO:0000256" key="1">
    <source>
        <dbReference type="ARBA" id="ARBA00022448"/>
    </source>
</evidence>
<dbReference type="PANTHER" id="PTHR43582:SF2">
    <property type="entry name" value="LINEARMYCIN RESISTANCE ATP-BINDING PROTEIN LNRL"/>
    <property type="match status" value="1"/>
</dbReference>
<gene>
    <name evidence="5" type="ORF">CEY16_11360</name>
</gene>
<dbReference type="GO" id="GO:0016887">
    <property type="term" value="F:ATP hydrolysis activity"/>
    <property type="evidence" value="ECO:0007669"/>
    <property type="project" value="InterPro"/>
</dbReference>
<reference evidence="5 6" key="1">
    <citation type="submission" date="2017-06" db="EMBL/GenBank/DDBJ databases">
        <title>the draft geome sequence of Illustriluteabacillus marina B3227.</title>
        <authorList>
            <person name="He R.-H."/>
            <person name="Du Z.-J."/>
        </authorList>
    </citation>
    <scope>NUCLEOTIDE SEQUENCE [LARGE SCALE GENOMIC DNA]</scope>
    <source>
        <strain evidence="5 6">B3227</strain>
    </source>
</reference>
<evidence type="ECO:0000313" key="6">
    <source>
        <dbReference type="Proteomes" id="UP000243524"/>
    </source>
</evidence>
<evidence type="ECO:0000259" key="4">
    <source>
        <dbReference type="PROSITE" id="PS50893"/>
    </source>
</evidence>
<dbReference type="Gene3D" id="3.40.50.300">
    <property type="entry name" value="P-loop containing nucleotide triphosphate hydrolases"/>
    <property type="match status" value="1"/>
</dbReference>